<feature type="compositionally biased region" description="Basic and acidic residues" evidence="1">
    <location>
        <begin position="1"/>
        <end position="13"/>
    </location>
</feature>
<dbReference type="EMBL" id="JAWQEG010005122">
    <property type="protein sequence ID" value="KAK3859085.1"/>
    <property type="molecule type" value="Genomic_DNA"/>
</dbReference>
<reference evidence="2" key="1">
    <citation type="submission" date="2023-10" db="EMBL/GenBank/DDBJ databases">
        <title>Genome assemblies of two species of porcelain crab, Petrolisthes cinctipes and Petrolisthes manimaculis (Anomura: Porcellanidae).</title>
        <authorList>
            <person name="Angst P."/>
        </authorList>
    </citation>
    <scope>NUCLEOTIDE SEQUENCE</scope>
    <source>
        <strain evidence="2">PB745_01</strain>
        <tissue evidence="2">Gill</tissue>
    </source>
</reference>
<name>A0AAE1BY34_PETCI</name>
<gene>
    <name evidence="2" type="ORF">Pcinc_034763</name>
</gene>
<dbReference type="Proteomes" id="UP001286313">
    <property type="component" value="Unassembled WGS sequence"/>
</dbReference>
<comment type="caution">
    <text evidence="2">The sequence shown here is derived from an EMBL/GenBank/DDBJ whole genome shotgun (WGS) entry which is preliminary data.</text>
</comment>
<dbReference type="AlphaFoldDB" id="A0AAE1BY34"/>
<evidence type="ECO:0000313" key="3">
    <source>
        <dbReference type="Proteomes" id="UP001286313"/>
    </source>
</evidence>
<keyword evidence="3" id="KW-1185">Reference proteome</keyword>
<sequence>VTPHQDQHTDHYYHPRHKHRTLPYPPSTSPSSRRSSLPCNLHLSLLPRPDSLHKVSSERYSCQMCRIEDSTIRPVTLKELAESWEVMKEERKLTDKQIIAMDKMELLGRLVVDIRPLKPQINKTTYLGEGAYGVVYKV</sequence>
<feature type="region of interest" description="Disordered" evidence="1">
    <location>
        <begin position="1"/>
        <end position="36"/>
    </location>
</feature>
<evidence type="ECO:0000256" key="1">
    <source>
        <dbReference type="SAM" id="MobiDB-lite"/>
    </source>
</evidence>
<proteinExistence type="predicted"/>
<accession>A0AAE1BY34</accession>
<evidence type="ECO:0000313" key="2">
    <source>
        <dbReference type="EMBL" id="KAK3859085.1"/>
    </source>
</evidence>
<feature type="non-terminal residue" evidence="2">
    <location>
        <position position="1"/>
    </location>
</feature>
<organism evidence="2 3">
    <name type="scientific">Petrolisthes cinctipes</name>
    <name type="common">Flat porcelain crab</name>
    <dbReference type="NCBI Taxonomy" id="88211"/>
    <lineage>
        <taxon>Eukaryota</taxon>
        <taxon>Metazoa</taxon>
        <taxon>Ecdysozoa</taxon>
        <taxon>Arthropoda</taxon>
        <taxon>Crustacea</taxon>
        <taxon>Multicrustacea</taxon>
        <taxon>Malacostraca</taxon>
        <taxon>Eumalacostraca</taxon>
        <taxon>Eucarida</taxon>
        <taxon>Decapoda</taxon>
        <taxon>Pleocyemata</taxon>
        <taxon>Anomura</taxon>
        <taxon>Galatheoidea</taxon>
        <taxon>Porcellanidae</taxon>
        <taxon>Petrolisthes</taxon>
    </lineage>
</organism>
<protein>
    <submittedName>
        <fullName evidence="2">Uncharacterized protein</fullName>
    </submittedName>
</protein>